<feature type="region of interest" description="Disordered" evidence="2">
    <location>
        <begin position="1"/>
        <end position="41"/>
    </location>
</feature>
<feature type="compositionally biased region" description="Basic residues" evidence="2">
    <location>
        <begin position="17"/>
        <end position="30"/>
    </location>
</feature>
<comment type="caution">
    <text evidence="3">The sequence shown here is derived from an EMBL/GenBank/DDBJ whole genome shotgun (WGS) entry which is preliminary data.</text>
</comment>
<dbReference type="InterPro" id="IPR019034">
    <property type="entry name" value="UPF0390"/>
</dbReference>
<dbReference type="PANTHER" id="PTHR16967:SF1">
    <property type="entry name" value="LEYDIG CELL TUMOR 10 KDA PROTEIN HOMOLOG"/>
    <property type="match status" value="1"/>
</dbReference>
<name>A0A1X2GIE4_9FUNG</name>
<evidence type="ECO:0000313" key="3">
    <source>
        <dbReference type="EMBL" id="ORX54481.1"/>
    </source>
</evidence>
<reference evidence="3 4" key="1">
    <citation type="submission" date="2016-07" db="EMBL/GenBank/DDBJ databases">
        <title>Pervasive Adenine N6-methylation of Active Genes in Fungi.</title>
        <authorList>
            <consortium name="DOE Joint Genome Institute"/>
            <person name="Mondo S.J."/>
            <person name="Dannebaum R.O."/>
            <person name="Kuo R.C."/>
            <person name="Labutti K."/>
            <person name="Haridas S."/>
            <person name="Kuo A."/>
            <person name="Salamov A."/>
            <person name="Ahrendt S.R."/>
            <person name="Lipzen A."/>
            <person name="Sullivan W."/>
            <person name="Andreopoulos W.B."/>
            <person name="Clum A."/>
            <person name="Lindquist E."/>
            <person name="Daum C."/>
            <person name="Ramamoorthy G.K."/>
            <person name="Gryganskyi A."/>
            <person name="Culley D."/>
            <person name="Magnuson J.K."/>
            <person name="James T.Y."/>
            <person name="O'Malley M.A."/>
            <person name="Stajich J.E."/>
            <person name="Spatafora J.W."/>
            <person name="Visel A."/>
            <person name="Grigoriev I.V."/>
        </authorList>
    </citation>
    <scope>NUCLEOTIDE SEQUENCE [LARGE SCALE GENOMIC DNA]</scope>
    <source>
        <strain evidence="3 4">NRRL 3301</strain>
    </source>
</reference>
<sequence length="92" mass="10142">MAQGALKKKAATNPNKKSARPKQTKVKKGSRTIAPKQTTLVKQRSLQKKLTATINRNIEKQMSVKANAVGKLTIMKKLAEDTASEQTPKKKK</sequence>
<accession>A0A1X2GIE4</accession>
<protein>
    <submittedName>
        <fullName evidence="3">Uncharacterized protein</fullName>
    </submittedName>
</protein>
<keyword evidence="4" id="KW-1185">Reference proteome</keyword>
<dbReference type="Pfam" id="PF09495">
    <property type="entry name" value="DUF2462"/>
    <property type="match status" value="1"/>
</dbReference>
<evidence type="ECO:0000313" key="4">
    <source>
        <dbReference type="Proteomes" id="UP000242146"/>
    </source>
</evidence>
<dbReference type="OrthoDB" id="5239630at2759"/>
<evidence type="ECO:0000256" key="2">
    <source>
        <dbReference type="SAM" id="MobiDB-lite"/>
    </source>
</evidence>
<dbReference type="PANTHER" id="PTHR16967">
    <property type="entry name" value="LEYDIG CELL TUMOR 10 KDA PROTEIN HOMOLOG"/>
    <property type="match status" value="1"/>
</dbReference>
<comment type="similarity">
    <text evidence="1">Belongs to the UPF0390 family.</text>
</comment>
<dbReference type="STRING" id="101127.A0A1X2GIE4"/>
<evidence type="ECO:0000256" key="1">
    <source>
        <dbReference type="ARBA" id="ARBA00006802"/>
    </source>
</evidence>
<dbReference type="Proteomes" id="UP000242146">
    <property type="component" value="Unassembled WGS sequence"/>
</dbReference>
<feature type="compositionally biased region" description="Basic residues" evidence="2">
    <location>
        <begin position="1"/>
        <end position="10"/>
    </location>
</feature>
<dbReference type="EMBL" id="MCGT01000013">
    <property type="protein sequence ID" value="ORX54481.1"/>
    <property type="molecule type" value="Genomic_DNA"/>
</dbReference>
<organism evidence="3 4">
    <name type="scientific">Hesseltinella vesiculosa</name>
    <dbReference type="NCBI Taxonomy" id="101127"/>
    <lineage>
        <taxon>Eukaryota</taxon>
        <taxon>Fungi</taxon>
        <taxon>Fungi incertae sedis</taxon>
        <taxon>Mucoromycota</taxon>
        <taxon>Mucoromycotina</taxon>
        <taxon>Mucoromycetes</taxon>
        <taxon>Mucorales</taxon>
        <taxon>Cunninghamellaceae</taxon>
        <taxon>Hesseltinella</taxon>
    </lineage>
</organism>
<dbReference type="AlphaFoldDB" id="A0A1X2GIE4"/>
<gene>
    <name evidence="3" type="ORF">DM01DRAFT_1407329</name>
</gene>
<proteinExistence type="inferred from homology"/>